<dbReference type="EMBL" id="MFQE01000018">
    <property type="protein sequence ID" value="OGH73763.1"/>
    <property type="molecule type" value="Genomic_DNA"/>
</dbReference>
<evidence type="ECO:0000313" key="1">
    <source>
        <dbReference type="EMBL" id="OGH73763.1"/>
    </source>
</evidence>
<organism evidence="1 2">
    <name type="scientific">Candidatus Magasanikbacteria bacterium RIFCSPHIGHO2_02_FULL_51_14</name>
    <dbReference type="NCBI Taxonomy" id="1798683"/>
    <lineage>
        <taxon>Bacteria</taxon>
        <taxon>Candidatus Magasanikiibacteriota</taxon>
    </lineage>
</organism>
<dbReference type="STRING" id="1798683.A3C90_01190"/>
<proteinExistence type="predicted"/>
<gene>
    <name evidence="1" type="ORF">A3C90_01190</name>
</gene>
<dbReference type="InterPro" id="IPR043519">
    <property type="entry name" value="NT_sf"/>
</dbReference>
<dbReference type="AlphaFoldDB" id="A0A1F6MQQ8"/>
<protein>
    <recommendedName>
        <fullName evidence="3">Nucleotidyl transferase AbiEii/AbiGii toxin family protein</fullName>
    </recommendedName>
</protein>
<evidence type="ECO:0000313" key="2">
    <source>
        <dbReference type="Proteomes" id="UP000177457"/>
    </source>
</evidence>
<accession>A0A1F6MQQ8</accession>
<name>A0A1F6MQQ8_9BACT</name>
<reference evidence="1 2" key="1">
    <citation type="journal article" date="2016" name="Nat. Commun.">
        <title>Thousands of microbial genomes shed light on interconnected biogeochemical processes in an aquifer system.</title>
        <authorList>
            <person name="Anantharaman K."/>
            <person name="Brown C.T."/>
            <person name="Hug L.A."/>
            <person name="Sharon I."/>
            <person name="Castelle C.J."/>
            <person name="Probst A.J."/>
            <person name="Thomas B.C."/>
            <person name="Singh A."/>
            <person name="Wilkins M.J."/>
            <person name="Karaoz U."/>
            <person name="Brodie E.L."/>
            <person name="Williams K.H."/>
            <person name="Hubbard S.S."/>
            <person name="Banfield J.F."/>
        </authorList>
    </citation>
    <scope>NUCLEOTIDE SEQUENCE [LARGE SCALE GENOMIC DNA]</scope>
</reference>
<sequence length="189" mass="21890">MNQPDPRQLLLNIVRILDELHIPYLITGGMAVFLWGRPRFTADIDIIVELEKNQTDNLYNAVRALGAAGYLDRDAMSEAIKKGGEFNFIDGDTGMKVDFWLAKQTPFDRSRFERRIPLPILGTTVFFTSPEDLIIIKLLWYNESHSSRHLEDIESILAISEKRLDLRYIREQTKELGIHNLFKKITQTQ</sequence>
<dbReference type="InterPro" id="IPR014942">
    <property type="entry name" value="AbiEii"/>
</dbReference>
<dbReference type="Gene3D" id="3.30.460.40">
    <property type="match status" value="1"/>
</dbReference>
<dbReference type="Pfam" id="PF08843">
    <property type="entry name" value="AbiEii"/>
    <property type="match status" value="1"/>
</dbReference>
<dbReference type="Proteomes" id="UP000177457">
    <property type="component" value="Unassembled WGS sequence"/>
</dbReference>
<comment type="caution">
    <text evidence="1">The sequence shown here is derived from an EMBL/GenBank/DDBJ whole genome shotgun (WGS) entry which is preliminary data.</text>
</comment>
<evidence type="ECO:0008006" key="3">
    <source>
        <dbReference type="Google" id="ProtNLM"/>
    </source>
</evidence>
<dbReference type="SUPFAM" id="SSF81301">
    <property type="entry name" value="Nucleotidyltransferase"/>
    <property type="match status" value="1"/>
</dbReference>